<accession>A0ABV8SW98</accession>
<dbReference type="Pfam" id="PF04324">
    <property type="entry name" value="Fer2_BFD"/>
    <property type="match status" value="1"/>
</dbReference>
<evidence type="ECO:0000313" key="5">
    <source>
        <dbReference type="Proteomes" id="UP001595904"/>
    </source>
</evidence>
<evidence type="ECO:0000259" key="2">
    <source>
        <dbReference type="Pfam" id="PF04324"/>
    </source>
</evidence>
<dbReference type="InterPro" id="IPR051691">
    <property type="entry name" value="Metab_Enz_Cyan_OpOx_G3PDH"/>
</dbReference>
<feature type="domain" description="FAD/NAD(P)-binding" evidence="3">
    <location>
        <begin position="11"/>
        <end position="383"/>
    </location>
</feature>
<name>A0ABV8SW98_9GAMM</name>
<sequence>MSKPASDATCEVAIVGAGPAGLAAAALLREHGVDVTVVDEQARAGGLYGSVQVALHAVSERQDIDWRFQSTVLGIMRPSAYRVPRADAFSSHGEKHVAGSEQRRRGIGCVGSEQRRRGVGCVGSEQSGGGAHELWIQGPAGAYLLRARAVLLAPGCYDRPLAFPGWTLPGVMGAGAIQGLTTNGWVRPNAMDGDGEGFLQSEPLVSGNRFLLAGSHPLQLVVADRLLSAGARVAAVVFTQRKQQAWLMMRHPLVAFRHRRQLLEISHILGRLRRAGVPVIFGHTVVRADGTEAVERATVAAIDTNGAIDSHKTAVVECDRIGICHGFLTSSELARQAGAEMHWKDHAGGWLACHDEWLESSIEDLFVAGEITGVDGADAALEKGRIAAVGILRALGRVDDHRAHNLAASARKRLSRLQRFSAILQELARPPAGLQLQTMSDDTIVCPCESIKRGELRRALADNKHTLSADGVKSLTRVGMGLCQGRMCGDNVARVIAEARGVQPNDVGPFQAQAPVKPVPLAAFMSRP</sequence>
<dbReference type="SUPFAM" id="SSF51905">
    <property type="entry name" value="FAD/NAD(P)-binding domain"/>
    <property type="match status" value="1"/>
</dbReference>
<dbReference type="Proteomes" id="UP001595904">
    <property type="component" value="Unassembled WGS sequence"/>
</dbReference>
<dbReference type="PANTHER" id="PTHR42949">
    <property type="entry name" value="ANAEROBIC GLYCEROL-3-PHOSPHATE DEHYDROGENASE SUBUNIT B"/>
    <property type="match status" value="1"/>
</dbReference>
<evidence type="ECO:0000259" key="3">
    <source>
        <dbReference type="Pfam" id="PF07992"/>
    </source>
</evidence>
<dbReference type="PRINTS" id="PR00419">
    <property type="entry name" value="ADXRDTASE"/>
</dbReference>
<proteinExistence type="predicted"/>
<dbReference type="PANTHER" id="PTHR42949:SF3">
    <property type="entry name" value="ANAEROBIC GLYCEROL-3-PHOSPHATE DEHYDROGENASE SUBUNIT B"/>
    <property type="match status" value="1"/>
</dbReference>
<keyword evidence="5" id="KW-1185">Reference proteome</keyword>
<gene>
    <name evidence="4" type="ORF">ACFPN2_19935</name>
</gene>
<protein>
    <submittedName>
        <fullName evidence="4">FAD-dependent oxidoreductase</fullName>
    </submittedName>
</protein>
<dbReference type="Pfam" id="PF07992">
    <property type="entry name" value="Pyr_redox_2"/>
    <property type="match status" value="1"/>
</dbReference>
<comment type="caution">
    <text evidence="4">The sequence shown here is derived from an EMBL/GenBank/DDBJ whole genome shotgun (WGS) entry which is preliminary data.</text>
</comment>
<evidence type="ECO:0000256" key="1">
    <source>
        <dbReference type="ARBA" id="ARBA00023002"/>
    </source>
</evidence>
<dbReference type="RefSeq" id="WP_380599668.1">
    <property type="nucleotide sequence ID" value="NZ_JBHSDU010000003.1"/>
</dbReference>
<evidence type="ECO:0000313" key="4">
    <source>
        <dbReference type="EMBL" id="MFC4311380.1"/>
    </source>
</evidence>
<dbReference type="Gene3D" id="3.50.50.60">
    <property type="entry name" value="FAD/NAD(P)-binding domain"/>
    <property type="match status" value="3"/>
</dbReference>
<dbReference type="InterPro" id="IPR017224">
    <property type="entry name" value="Opine_Oxase_asu/HCN_bsu"/>
</dbReference>
<dbReference type="EMBL" id="JBHSDU010000003">
    <property type="protein sequence ID" value="MFC4311380.1"/>
    <property type="molecule type" value="Genomic_DNA"/>
</dbReference>
<dbReference type="InterPro" id="IPR036188">
    <property type="entry name" value="FAD/NAD-bd_sf"/>
</dbReference>
<reference evidence="5" key="1">
    <citation type="journal article" date="2019" name="Int. J. Syst. Evol. Microbiol.">
        <title>The Global Catalogue of Microorganisms (GCM) 10K type strain sequencing project: providing services to taxonomists for standard genome sequencing and annotation.</title>
        <authorList>
            <consortium name="The Broad Institute Genomics Platform"/>
            <consortium name="The Broad Institute Genome Sequencing Center for Infectious Disease"/>
            <person name="Wu L."/>
            <person name="Ma J."/>
        </authorList>
    </citation>
    <scope>NUCLEOTIDE SEQUENCE [LARGE SCALE GENOMIC DNA]</scope>
    <source>
        <strain evidence="5">CGMCC 1.10759</strain>
    </source>
</reference>
<keyword evidence="1" id="KW-0560">Oxidoreductase</keyword>
<dbReference type="InterPro" id="IPR023753">
    <property type="entry name" value="FAD/NAD-binding_dom"/>
</dbReference>
<dbReference type="Gene3D" id="1.10.10.1100">
    <property type="entry name" value="BFD-like [2Fe-2S]-binding domain"/>
    <property type="match status" value="1"/>
</dbReference>
<dbReference type="InterPro" id="IPR041854">
    <property type="entry name" value="BFD-like_2Fe2S-bd_dom_sf"/>
</dbReference>
<dbReference type="CDD" id="cd19946">
    <property type="entry name" value="GlpA-like_Fer2_BFD-like"/>
    <property type="match status" value="1"/>
</dbReference>
<organism evidence="4 5">
    <name type="scientific">Steroidobacter flavus</name>
    <dbReference type="NCBI Taxonomy" id="1842136"/>
    <lineage>
        <taxon>Bacteria</taxon>
        <taxon>Pseudomonadati</taxon>
        <taxon>Pseudomonadota</taxon>
        <taxon>Gammaproteobacteria</taxon>
        <taxon>Steroidobacterales</taxon>
        <taxon>Steroidobacteraceae</taxon>
        <taxon>Steroidobacter</taxon>
    </lineage>
</organism>
<dbReference type="PIRSF" id="PIRSF037495">
    <property type="entry name" value="Opine_OX_OoxA/HcnB"/>
    <property type="match status" value="1"/>
</dbReference>
<feature type="domain" description="BFD-like [2Fe-2S]-binding" evidence="2">
    <location>
        <begin position="444"/>
        <end position="498"/>
    </location>
</feature>
<dbReference type="InterPro" id="IPR007419">
    <property type="entry name" value="BFD-like_2Fe2S-bd_dom"/>
</dbReference>